<dbReference type="InterPro" id="IPR051461">
    <property type="entry name" value="UPF0750_membrane"/>
</dbReference>
<name>A0A1T4NPW6_9FIRM</name>
<feature type="transmembrane region" description="Helical" evidence="6">
    <location>
        <begin position="12"/>
        <end position="31"/>
    </location>
</feature>
<accession>A0A1T4NPW6</accession>
<evidence type="ECO:0000256" key="2">
    <source>
        <dbReference type="ARBA" id="ARBA00022475"/>
    </source>
</evidence>
<comment type="subcellular location">
    <subcellularLocation>
        <location evidence="1">Cell membrane</location>
        <topology evidence="1">Multi-pass membrane protein</topology>
    </subcellularLocation>
</comment>
<sequence>MKKKYFSEKIIKIFVEYLGITIGCAIMAISINLFSAPNKIAPGGISGLATVIYYVTKLPIGIIMLIFNLPLFILSIKILGKSASTKTLYGTIVLSVFIDYVFESFSFTKDLLLASLFGGIVLGIGLGLVFRFGGTTGGTELAAAIINKIIPQFTIGSILMVIDFIVVIVAGIVFEQPEITLYSVISLYVSIKMLDFIQEGLGYAKAFYIISDYSEEISNQILQELDRGVTALQGQGMYTKEERKVLLVVVHRSQVNKLKEIVHKIDSKAFVILGEVHEVLGEGFKEYIKNS</sequence>
<dbReference type="CDD" id="cd16380">
    <property type="entry name" value="YitT_C"/>
    <property type="match status" value="1"/>
</dbReference>
<evidence type="ECO:0000313" key="9">
    <source>
        <dbReference type="Proteomes" id="UP000196365"/>
    </source>
</evidence>
<feature type="domain" description="DUF2179" evidence="7">
    <location>
        <begin position="227"/>
        <end position="281"/>
    </location>
</feature>
<evidence type="ECO:0000259" key="7">
    <source>
        <dbReference type="Pfam" id="PF10035"/>
    </source>
</evidence>
<feature type="transmembrane region" description="Helical" evidence="6">
    <location>
        <begin position="51"/>
        <end position="76"/>
    </location>
</feature>
<dbReference type="InterPro" id="IPR015867">
    <property type="entry name" value="N-reg_PII/ATP_PRibTrfase_C"/>
</dbReference>
<evidence type="ECO:0000256" key="6">
    <source>
        <dbReference type="SAM" id="Phobius"/>
    </source>
</evidence>
<evidence type="ECO:0000313" key="8">
    <source>
        <dbReference type="EMBL" id="SJZ81274.1"/>
    </source>
</evidence>
<dbReference type="Proteomes" id="UP000196365">
    <property type="component" value="Unassembled WGS sequence"/>
</dbReference>
<dbReference type="RefSeq" id="WP_087679141.1">
    <property type="nucleotide sequence ID" value="NZ_FUWV01000012.1"/>
</dbReference>
<dbReference type="Pfam" id="PF02588">
    <property type="entry name" value="YitT_membrane"/>
    <property type="match status" value="1"/>
</dbReference>
<evidence type="ECO:0000256" key="3">
    <source>
        <dbReference type="ARBA" id="ARBA00022692"/>
    </source>
</evidence>
<keyword evidence="3 6" id="KW-0812">Transmembrane</keyword>
<dbReference type="InterPro" id="IPR019264">
    <property type="entry name" value="DUF2179"/>
</dbReference>
<proteinExistence type="predicted"/>
<gene>
    <name evidence="8" type="ORF">SAMN02745973_01760</name>
</gene>
<reference evidence="8 9" key="1">
    <citation type="submission" date="2017-02" db="EMBL/GenBank/DDBJ databases">
        <authorList>
            <person name="Peterson S.W."/>
        </authorList>
    </citation>
    <scope>NUCLEOTIDE SEQUENCE [LARGE SCALE GENOMIC DNA]</scope>
    <source>
        <strain evidence="8 9">DSM 15102</strain>
    </source>
</reference>
<keyword evidence="9" id="KW-1185">Reference proteome</keyword>
<keyword evidence="5 6" id="KW-0472">Membrane</keyword>
<feature type="transmembrane region" description="Helical" evidence="6">
    <location>
        <begin position="111"/>
        <end position="132"/>
    </location>
</feature>
<dbReference type="PIRSF" id="PIRSF006483">
    <property type="entry name" value="Membrane_protein_YitT"/>
    <property type="match status" value="1"/>
</dbReference>
<dbReference type="OrthoDB" id="3180973at2"/>
<evidence type="ECO:0000256" key="5">
    <source>
        <dbReference type="ARBA" id="ARBA00023136"/>
    </source>
</evidence>
<feature type="transmembrane region" description="Helical" evidence="6">
    <location>
        <begin position="153"/>
        <end position="173"/>
    </location>
</feature>
<protein>
    <submittedName>
        <fullName evidence="8">Uncharacterized membrane-anchored protein YitT, contains DUF161 and DUF2179 domains</fullName>
    </submittedName>
</protein>
<dbReference type="AlphaFoldDB" id="A0A1T4NPW6"/>
<dbReference type="PANTHER" id="PTHR33545">
    <property type="entry name" value="UPF0750 MEMBRANE PROTEIN YITT-RELATED"/>
    <property type="match status" value="1"/>
</dbReference>
<keyword evidence="2" id="KW-1003">Cell membrane</keyword>
<dbReference type="GO" id="GO:0005886">
    <property type="term" value="C:plasma membrane"/>
    <property type="evidence" value="ECO:0007669"/>
    <property type="project" value="UniProtKB-SubCell"/>
</dbReference>
<dbReference type="Pfam" id="PF10035">
    <property type="entry name" value="DUF2179"/>
    <property type="match status" value="1"/>
</dbReference>
<dbReference type="EMBL" id="FUWV01000012">
    <property type="protein sequence ID" value="SJZ81274.1"/>
    <property type="molecule type" value="Genomic_DNA"/>
</dbReference>
<keyword evidence="4 6" id="KW-1133">Transmembrane helix</keyword>
<feature type="transmembrane region" description="Helical" evidence="6">
    <location>
        <begin position="88"/>
        <end position="105"/>
    </location>
</feature>
<evidence type="ECO:0000256" key="4">
    <source>
        <dbReference type="ARBA" id="ARBA00022989"/>
    </source>
</evidence>
<organism evidence="8 9">
    <name type="scientific">Garciella nitratireducens DSM 15102</name>
    <dbReference type="NCBI Taxonomy" id="1121911"/>
    <lineage>
        <taxon>Bacteria</taxon>
        <taxon>Bacillati</taxon>
        <taxon>Bacillota</taxon>
        <taxon>Clostridia</taxon>
        <taxon>Eubacteriales</taxon>
        <taxon>Eubacteriaceae</taxon>
        <taxon>Garciella</taxon>
    </lineage>
</organism>
<dbReference type="PANTHER" id="PTHR33545:SF5">
    <property type="entry name" value="UPF0750 MEMBRANE PROTEIN YITT"/>
    <property type="match status" value="1"/>
</dbReference>
<dbReference type="InterPro" id="IPR003740">
    <property type="entry name" value="YitT"/>
</dbReference>
<dbReference type="Gene3D" id="3.30.70.120">
    <property type="match status" value="1"/>
</dbReference>
<evidence type="ECO:0000256" key="1">
    <source>
        <dbReference type="ARBA" id="ARBA00004651"/>
    </source>
</evidence>